<proteinExistence type="predicted"/>
<accession>A0AB33BZF4</accession>
<dbReference type="EMBL" id="CP020771">
    <property type="protein sequence ID" value="ARI84650.1"/>
    <property type="molecule type" value="Genomic_DNA"/>
</dbReference>
<keyword evidence="1" id="KW-0812">Transmembrane</keyword>
<name>A0AB33BZF4_MICA7</name>
<keyword evidence="1" id="KW-0472">Membrane</keyword>
<keyword evidence="1" id="KW-1133">Transmembrane helix</keyword>
<keyword evidence="3" id="KW-1185">Reference proteome</keyword>
<dbReference type="AlphaFoldDB" id="A0AB33BZF4"/>
<sequence>MAQKAATLEISELMQFLRQELDDLPDERKPGNNRKYEVEDAVMAAFSVFFTQSPSFLDHQRLMKSNKGKDNAESLFSIKKIPGDNQIRNLLDPVPASNVSRTFQKVYEWLKEKGVFEKVSLLRWRNVSGVRWHRIFHPRKLIALIVTVVIIEMELQLIFMAVSHRWWFLLSKNK</sequence>
<evidence type="ECO:0000313" key="2">
    <source>
        <dbReference type="EMBL" id="ARI84650.1"/>
    </source>
</evidence>
<organism evidence="2 3">
    <name type="scientific">Microcystis aeruginosa PCC 7806SL</name>
    <dbReference type="NCBI Taxonomy" id="1903187"/>
    <lineage>
        <taxon>Bacteria</taxon>
        <taxon>Bacillati</taxon>
        <taxon>Cyanobacteriota</taxon>
        <taxon>Cyanophyceae</taxon>
        <taxon>Oscillatoriophycideae</taxon>
        <taxon>Chroococcales</taxon>
        <taxon>Microcystaceae</taxon>
        <taxon>Microcystis</taxon>
    </lineage>
</organism>
<protein>
    <submittedName>
        <fullName evidence="2">Uncharacterized protein</fullName>
    </submittedName>
</protein>
<gene>
    <name evidence="2" type="ORF">BH695_5376</name>
</gene>
<evidence type="ECO:0000313" key="3">
    <source>
        <dbReference type="Proteomes" id="UP000192439"/>
    </source>
</evidence>
<dbReference type="Proteomes" id="UP000192439">
    <property type="component" value="Chromosome"/>
</dbReference>
<evidence type="ECO:0000256" key="1">
    <source>
        <dbReference type="SAM" id="Phobius"/>
    </source>
</evidence>
<reference evidence="2 3" key="1">
    <citation type="journal article" date="2018" name="Harmful Algae">
        <title>The highly heterogeneous methylated genomes and diverse restriction-modification systems of bloom-forming Microcystis.</title>
        <authorList>
            <person name="Zhao L."/>
            <person name="Song Y."/>
            <person name="Li L."/>
            <person name="Gan N."/>
            <person name="Brand J.J."/>
            <person name="Song L."/>
        </authorList>
    </citation>
    <scope>NUCLEOTIDE SEQUENCE [LARGE SCALE GENOMIC DNA]</scope>
    <source>
        <strain evidence="2 3">PCC 7806SL</strain>
    </source>
</reference>
<feature type="transmembrane region" description="Helical" evidence="1">
    <location>
        <begin position="141"/>
        <end position="162"/>
    </location>
</feature>